<name>A0A2X0Y8C9_9BACI</name>
<dbReference type="EMBL" id="UAQE01000001">
    <property type="protein sequence ID" value="SPT98710.1"/>
    <property type="molecule type" value="Genomic_DNA"/>
</dbReference>
<evidence type="ECO:0000313" key="2">
    <source>
        <dbReference type="EMBL" id="SPT98710.1"/>
    </source>
</evidence>
<evidence type="ECO:0000259" key="1">
    <source>
        <dbReference type="Pfam" id="PF07484"/>
    </source>
</evidence>
<dbReference type="Pfam" id="PF07484">
    <property type="entry name" value="Collar"/>
    <property type="match status" value="1"/>
</dbReference>
<dbReference type="InterPro" id="IPR037053">
    <property type="entry name" value="Phage_tail_collar_dom_sf"/>
</dbReference>
<organism evidence="2 3">
    <name type="scientific">Lysinibacillus capsici</name>
    <dbReference type="NCBI Taxonomy" id="2115968"/>
    <lineage>
        <taxon>Bacteria</taxon>
        <taxon>Bacillati</taxon>
        <taxon>Bacillota</taxon>
        <taxon>Bacilli</taxon>
        <taxon>Bacillales</taxon>
        <taxon>Bacillaceae</taxon>
        <taxon>Lysinibacillus</taxon>
    </lineage>
</organism>
<protein>
    <submittedName>
        <fullName evidence="2">Phage Tail Collar Domain</fullName>
    </submittedName>
</protein>
<dbReference type="SUPFAM" id="SSF88874">
    <property type="entry name" value="Receptor-binding domain of short tail fibre protein gp12"/>
    <property type="match status" value="1"/>
</dbReference>
<gene>
    <name evidence="2" type="ORF">NCTC7582_01867</name>
</gene>
<reference evidence="2 3" key="1">
    <citation type="submission" date="2018-06" db="EMBL/GenBank/DDBJ databases">
        <authorList>
            <consortium name="Pathogen Informatics"/>
            <person name="Doyle S."/>
        </authorList>
    </citation>
    <scope>NUCLEOTIDE SEQUENCE [LARGE SCALE GENOMIC DNA]</scope>
    <source>
        <strain evidence="2 3">NCTC7582</strain>
    </source>
</reference>
<dbReference type="Gene3D" id="3.90.1340.10">
    <property type="entry name" value="Phage tail collar domain"/>
    <property type="match status" value="1"/>
</dbReference>
<dbReference type="RefSeq" id="WP_054548699.1">
    <property type="nucleotide sequence ID" value="NZ_CP134502.1"/>
</dbReference>
<feature type="domain" description="Phage tail collar" evidence="1">
    <location>
        <begin position="6"/>
        <end position="62"/>
    </location>
</feature>
<dbReference type="Proteomes" id="UP000251431">
    <property type="component" value="Unassembled WGS sequence"/>
</dbReference>
<sequence>MEQYVGEIRLFAGDYAPDGWALCNGQLLSISENEILFSLIGTTYGGDGQSTFALPNFQGRVVVHQGQNPTTGTTFVNGQMGGVETVTLISSQLPAHTHQVKASSLDGTTPSPENAVWAKNIQYSTQPPNGTMNAAIVSSVGGNASHNNVMPFLTISYIIALYGMYPTE</sequence>
<accession>A0A2X0Y8C9</accession>
<dbReference type="AlphaFoldDB" id="A0A2X0Y8C9"/>
<dbReference type="InterPro" id="IPR011083">
    <property type="entry name" value="Phage_tail_collar_dom"/>
</dbReference>
<evidence type="ECO:0000313" key="3">
    <source>
        <dbReference type="Proteomes" id="UP000251431"/>
    </source>
</evidence>
<proteinExistence type="predicted"/>